<protein>
    <submittedName>
        <fullName evidence="1">Uncharacterized protein</fullName>
    </submittedName>
</protein>
<proteinExistence type="predicted"/>
<comment type="caution">
    <text evidence="1">The sequence shown here is derived from an EMBL/GenBank/DDBJ whole genome shotgun (WGS) entry which is preliminary data.</text>
</comment>
<name>A0A0F9NPL0_9ZZZZ</name>
<sequence>MTSYEVKPFDKADLQAFPDVRHLVLPDVMPGHAFTARQNGRIIACGGVVTKHP</sequence>
<organism evidence="1">
    <name type="scientific">marine sediment metagenome</name>
    <dbReference type="NCBI Taxonomy" id="412755"/>
    <lineage>
        <taxon>unclassified sequences</taxon>
        <taxon>metagenomes</taxon>
        <taxon>ecological metagenomes</taxon>
    </lineage>
</organism>
<reference evidence="1" key="1">
    <citation type="journal article" date="2015" name="Nature">
        <title>Complex archaea that bridge the gap between prokaryotes and eukaryotes.</title>
        <authorList>
            <person name="Spang A."/>
            <person name="Saw J.H."/>
            <person name="Jorgensen S.L."/>
            <person name="Zaremba-Niedzwiedzka K."/>
            <person name="Martijn J."/>
            <person name="Lind A.E."/>
            <person name="van Eijk R."/>
            <person name="Schleper C."/>
            <person name="Guy L."/>
            <person name="Ettema T.J."/>
        </authorList>
    </citation>
    <scope>NUCLEOTIDE SEQUENCE</scope>
</reference>
<gene>
    <name evidence="1" type="ORF">LCGC14_1311710</name>
</gene>
<evidence type="ECO:0000313" key="1">
    <source>
        <dbReference type="EMBL" id="KKM83217.1"/>
    </source>
</evidence>
<dbReference type="EMBL" id="LAZR01007748">
    <property type="protein sequence ID" value="KKM83217.1"/>
    <property type="molecule type" value="Genomic_DNA"/>
</dbReference>
<dbReference type="AlphaFoldDB" id="A0A0F9NPL0"/>
<feature type="non-terminal residue" evidence="1">
    <location>
        <position position="53"/>
    </location>
</feature>
<accession>A0A0F9NPL0</accession>